<comment type="similarity">
    <text evidence="1">Belongs to the LysR transcriptional regulatory family.</text>
</comment>
<dbReference type="PATRIC" id="fig|1441095.3.peg.2762"/>
<evidence type="ECO:0000256" key="1">
    <source>
        <dbReference type="ARBA" id="ARBA00009437"/>
    </source>
</evidence>
<dbReference type="STRING" id="1441095.AM592_12585"/>
<dbReference type="InterPro" id="IPR036388">
    <property type="entry name" value="WH-like_DNA-bd_sf"/>
</dbReference>
<dbReference type="PANTHER" id="PTHR30126">
    <property type="entry name" value="HTH-TYPE TRANSCRIPTIONAL REGULATOR"/>
    <property type="match status" value="1"/>
</dbReference>
<dbReference type="InterPro" id="IPR005119">
    <property type="entry name" value="LysR_subst-bd"/>
</dbReference>
<accession>A0A0M4FHR7</accession>
<reference evidence="6 7" key="2">
    <citation type="journal article" date="2016" name="Int. J. Syst. Evol. Microbiol.">
        <title>Bacillus gobiensis sp. nov., isolated from a soil sample.</title>
        <authorList>
            <person name="Liu B."/>
            <person name="Liu G.H."/>
            <person name="Cetin S."/>
            <person name="Schumann P."/>
            <person name="Pan Z.Z."/>
            <person name="Chen Q.Q."/>
        </authorList>
    </citation>
    <scope>NUCLEOTIDE SEQUENCE [LARGE SCALE GENOMIC DNA]</scope>
    <source>
        <strain evidence="6 7">FJAT-4402</strain>
    </source>
</reference>
<dbReference type="GO" id="GO:0003700">
    <property type="term" value="F:DNA-binding transcription factor activity"/>
    <property type="evidence" value="ECO:0007669"/>
    <property type="project" value="InterPro"/>
</dbReference>
<evidence type="ECO:0000313" key="7">
    <source>
        <dbReference type="Proteomes" id="UP000067625"/>
    </source>
</evidence>
<dbReference type="EMBL" id="CP012600">
    <property type="protein sequence ID" value="ALC82324.1"/>
    <property type="molecule type" value="Genomic_DNA"/>
</dbReference>
<sequence length="300" mass="34475">MELRQLKTFQVAAENLNFTKTAQALNFTQPTVSSQIQVLEQELNQQLFFRIGKKLILTPAGKLLKTHSDQIFSHVEKIETEFLNLSQPNSKLVIAAAEVYCSNYLLPITTEYLKNFPKAEIQLLTRSTNDVIKGLLNSEYDIGVIAGEVSEKGLRNLLLEEEEMLLVVSMTLYDKYGLNHLLSELPFLEHRISGYFQDMLNRYINRLPFLPKHTILVESEKAIKQGILNQMGLGVMTSSFVKQELQENKLVAIRLFDEKVTVKTSLITLEDKREINTIKSFSHMTQMLWNNIHELESINR</sequence>
<keyword evidence="2" id="KW-0805">Transcription regulation</keyword>
<dbReference type="OrthoDB" id="9785745at2"/>
<dbReference type="CDD" id="cd05466">
    <property type="entry name" value="PBP2_LTTR_substrate"/>
    <property type="match status" value="1"/>
</dbReference>
<dbReference type="Gene3D" id="1.10.10.10">
    <property type="entry name" value="Winged helix-like DNA-binding domain superfamily/Winged helix DNA-binding domain"/>
    <property type="match status" value="1"/>
</dbReference>
<protein>
    <submittedName>
        <fullName evidence="6">LysR family transcriptional regulator</fullName>
    </submittedName>
</protein>
<dbReference type="InterPro" id="IPR000847">
    <property type="entry name" value="LysR_HTH_N"/>
</dbReference>
<evidence type="ECO:0000259" key="5">
    <source>
        <dbReference type="PROSITE" id="PS50931"/>
    </source>
</evidence>
<dbReference type="GO" id="GO:0000976">
    <property type="term" value="F:transcription cis-regulatory region binding"/>
    <property type="evidence" value="ECO:0007669"/>
    <property type="project" value="TreeGrafter"/>
</dbReference>
<reference evidence="7" key="1">
    <citation type="submission" date="2015-08" db="EMBL/GenBank/DDBJ databases">
        <title>Genome sequencing project for genomic taxonomy and phylogenomics of Bacillus-like bacteria.</title>
        <authorList>
            <person name="Liu B."/>
            <person name="Wang J."/>
            <person name="Zhu Y."/>
            <person name="Liu G."/>
            <person name="Chen Q."/>
            <person name="Chen Z."/>
            <person name="Lan J."/>
            <person name="Che J."/>
            <person name="Ge C."/>
            <person name="Shi H."/>
            <person name="Pan Z."/>
            <person name="Liu X."/>
        </authorList>
    </citation>
    <scope>NUCLEOTIDE SEQUENCE [LARGE SCALE GENOMIC DNA]</scope>
    <source>
        <strain evidence="7">FJAT-4402</strain>
    </source>
</reference>
<dbReference type="Gene3D" id="3.40.190.290">
    <property type="match status" value="1"/>
</dbReference>
<evidence type="ECO:0000256" key="3">
    <source>
        <dbReference type="ARBA" id="ARBA00023125"/>
    </source>
</evidence>
<dbReference type="PANTHER" id="PTHR30126:SF40">
    <property type="entry name" value="HTH-TYPE TRANSCRIPTIONAL REGULATOR GLTR"/>
    <property type="match status" value="1"/>
</dbReference>
<gene>
    <name evidence="6" type="ORF">AM592_12585</name>
</gene>
<keyword evidence="7" id="KW-1185">Reference proteome</keyword>
<name>A0A0M4FHR7_9BACI</name>
<dbReference type="FunFam" id="1.10.10.10:FF:000001">
    <property type="entry name" value="LysR family transcriptional regulator"/>
    <property type="match status" value="1"/>
</dbReference>
<evidence type="ECO:0000256" key="4">
    <source>
        <dbReference type="ARBA" id="ARBA00023163"/>
    </source>
</evidence>
<dbReference type="InterPro" id="IPR036390">
    <property type="entry name" value="WH_DNA-bd_sf"/>
</dbReference>
<evidence type="ECO:0000313" key="6">
    <source>
        <dbReference type="EMBL" id="ALC82324.1"/>
    </source>
</evidence>
<dbReference type="SUPFAM" id="SSF46785">
    <property type="entry name" value="Winged helix' DNA-binding domain"/>
    <property type="match status" value="1"/>
</dbReference>
<organism evidence="6 7">
    <name type="scientific">Bacillus gobiensis</name>
    <dbReference type="NCBI Taxonomy" id="1441095"/>
    <lineage>
        <taxon>Bacteria</taxon>
        <taxon>Bacillati</taxon>
        <taxon>Bacillota</taxon>
        <taxon>Bacilli</taxon>
        <taxon>Bacillales</taxon>
        <taxon>Bacillaceae</taxon>
        <taxon>Bacillus</taxon>
    </lineage>
</organism>
<feature type="domain" description="HTH lysR-type" evidence="5">
    <location>
        <begin position="1"/>
        <end position="58"/>
    </location>
</feature>
<dbReference type="PROSITE" id="PS50931">
    <property type="entry name" value="HTH_LYSR"/>
    <property type="match status" value="1"/>
</dbReference>
<dbReference type="Proteomes" id="UP000067625">
    <property type="component" value="Chromosome"/>
</dbReference>
<dbReference type="PRINTS" id="PR00039">
    <property type="entry name" value="HTHLYSR"/>
</dbReference>
<evidence type="ECO:0000256" key="2">
    <source>
        <dbReference type="ARBA" id="ARBA00023015"/>
    </source>
</evidence>
<dbReference type="AlphaFoldDB" id="A0A0M4FHR7"/>
<dbReference type="Pfam" id="PF03466">
    <property type="entry name" value="LysR_substrate"/>
    <property type="match status" value="1"/>
</dbReference>
<dbReference type="SUPFAM" id="SSF53850">
    <property type="entry name" value="Periplasmic binding protein-like II"/>
    <property type="match status" value="1"/>
</dbReference>
<dbReference type="RefSeq" id="WP_053604110.1">
    <property type="nucleotide sequence ID" value="NZ_CP012600.1"/>
</dbReference>
<keyword evidence="4" id="KW-0804">Transcription</keyword>
<keyword evidence="3" id="KW-0238">DNA-binding</keyword>
<dbReference type="Pfam" id="PF00126">
    <property type="entry name" value="HTH_1"/>
    <property type="match status" value="1"/>
</dbReference>
<proteinExistence type="inferred from homology"/>